<comment type="caution">
    <text evidence="3">The sequence shown here is derived from an EMBL/GenBank/DDBJ whole genome shotgun (WGS) entry which is preliminary data.</text>
</comment>
<dbReference type="AlphaFoldDB" id="A0A0A0BFJ9"/>
<organism evidence="3 4">
    <name type="scientific">Methylophaga thiooxydans</name>
    <dbReference type="NCBI Taxonomy" id="392484"/>
    <lineage>
        <taxon>Bacteria</taxon>
        <taxon>Pseudomonadati</taxon>
        <taxon>Pseudomonadota</taxon>
        <taxon>Gammaproteobacteria</taxon>
        <taxon>Thiotrichales</taxon>
        <taxon>Piscirickettsiaceae</taxon>
        <taxon>Methylophaga</taxon>
    </lineage>
</organism>
<evidence type="ECO:0000313" key="3">
    <source>
        <dbReference type="EMBL" id="KGM07288.1"/>
    </source>
</evidence>
<sequence>MLKQGFMTTLLALLFAATPAFAEHHESHEGASHPAHEMGEAALSDSDKKEQLSDEYKQNLREAKEAANAPHPSHKMGHENTHKGSEHPAHEMGEAALSDSDKKAPLSEDYKENVEQAEDAANAPHPAHEMGE</sequence>
<dbReference type="EMBL" id="JRQD01000002">
    <property type="protein sequence ID" value="KGM07288.1"/>
    <property type="molecule type" value="Genomic_DNA"/>
</dbReference>
<evidence type="ECO:0000313" key="4">
    <source>
        <dbReference type="Proteomes" id="UP000029999"/>
    </source>
</evidence>
<feature type="chain" id="PRO_5001959517" evidence="2">
    <location>
        <begin position="23"/>
        <end position="132"/>
    </location>
</feature>
<evidence type="ECO:0000256" key="2">
    <source>
        <dbReference type="SAM" id="SignalP"/>
    </source>
</evidence>
<evidence type="ECO:0000256" key="1">
    <source>
        <dbReference type="SAM" id="MobiDB-lite"/>
    </source>
</evidence>
<dbReference type="RefSeq" id="WP_036312466.1">
    <property type="nucleotide sequence ID" value="NZ_JRQD01000002.1"/>
</dbReference>
<accession>A0A0A0BFJ9</accession>
<reference evidence="3 4" key="1">
    <citation type="submission" date="2014-09" db="EMBL/GenBank/DDBJ databases">
        <authorList>
            <person name="Grob C."/>
            <person name="Taubert M."/>
            <person name="Howat A.M."/>
            <person name="Burns O.J."/>
            <person name="Dixon J.L."/>
            <person name="Chen Y."/>
            <person name="Murrell J.C."/>
        </authorList>
    </citation>
    <scope>NUCLEOTIDE SEQUENCE [LARGE SCALE GENOMIC DNA]</scope>
    <source>
        <strain evidence="3">L4</strain>
    </source>
</reference>
<feature type="compositionally biased region" description="Basic and acidic residues" evidence="1">
    <location>
        <begin position="25"/>
        <end position="65"/>
    </location>
</feature>
<keyword evidence="2" id="KW-0732">Signal</keyword>
<feature type="signal peptide" evidence="2">
    <location>
        <begin position="1"/>
        <end position="22"/>
    </location>
</feature>
<gene>
    <name evidence="3" type="ORF">LP43_0898</name>
</gene>
<name>A0A0A0BFJ9_9GAMM</name>
<dbReference type="Proteomes" id="UP000029999">
    <property type="component" value="Unassembled WGS sequence"/>
</dbReference>
<feature type="region of interest" description="Disordered" evidence="1">
    <location>
        <begin position="25"/>
        <end position="132"/>
    </location>
</feature>
<proteinExistence type="predicted"/>
<protein>
    <submittedName>
        <fullName evidence="3">Uncharacterized protein</fullName>
    </submittedName>
</protein>
<feature type="compositionally biased region" description="Basic and acidic residues" evidence="1">
    <location>
        <begin position="76"/>
        <end position="114"/>
    </location>
</feature>